<feature type="compositionally biased region" description="Basic and acidic residues" evidence="1">
    <location>
        <begin position="67"/>
        <end position="90"/>
    </location>
</feature>
<dbReference type="EMBL" id="LXWW01000125">
    <property type="protein sequence ID" value="OAO15674.1"/>
    <property type="molecule type" value="Genomic_DNA"/>
</dbReference>
<dbReference type="PROSITE" id="PS51820">
    <property type="entry name" value="PA14"/>
    <property type="match status" value="1"/>
</dbReference>
<evidence type="ECO:0000313" key="4">
    <source>
        <dbReference type="EMBL" id="OAO15674.1"/>
    </source>
</evidence>
<dbReference type="InterPro" id="IPR003034">
    <property type="entry name" value="SAP_dom"/>
</dbReference>
<feature type="compositionally biased region" description="Polar residues" evidence="1">
    <location>
        <begin position="504"/>
        <end position="517"/>
    </location>
</feature>
<feature type="region of interest" description="Disordered" evidence="1">
    <location>
        <begin position="244"/>
        <end position="356"/>
    </location>
</feature>
<evidence type="ECO:0000313" key="5">
    <source>
        <dbReference type="Proteomes" id="UP000078348"/>
    </source>
</evidence>
<keyword evidence="4" id="KW-0812">Transmembrane</keyword>
<dbReference type="InterPro" id="IPR011658">
    <property type="entry name" value="PA14_dom"/>
</dbReference>
<accession>A0A196SI95</accession>
<dbReference type="OrthoDB" id="10688307at2759"/>
<feature type="domain" description="PA14" evidence="3">
    <location>
        <begin position="631"/>
        <end position="801"/>
    </location>
</feature>
<gene>
    <name evidence="4" type="ORF">AV274_2615</name>
</gene>
<evidence type="ECO:0000259" key="2">
    <source>
        <dbReference type="PROSITE" id="PS50800"/>
    </source>
</evidence>
<dbReference type="InterPro" id="IPR037524">
    <property type="entry name" value="PA14/GLEYA"/>
</dbReference>
<name>A0A196SI95_BLAHN</name>
<comment type="caution">
    <text evidence="4">The sequence shown here is derived from an EMBL/GenBank/DDBJ whole genome shotgun (WGS) entry which is preliminary data.</text>
</comment>
<keyword evidence="5" id="KW-1185">Reference proteome</keyword>
<proteinExistence type="predicted"/>
<evidence type="ECO:0000256" key="1">
    <source>
        <dbReference type="SAM" id="MobiDB-lite"/>
    </source>
</evidence>
<feature type="region of interest" description="Disordered" evidence="1">
    <location>
        <begin position="487"/>
        <end position="517"/>
    </location>
</feature>
<dbReference type="PROSITE" id="PS50800">
    <property type="entry name" value="SAP"/>
    <property type="match status" value="1"/>
</dbReference>
<dbReference type="Proteomes" id="UP000078348">
    <property type="component" value="Unassembled WGS sequence"/>
</dbReference>
<feature type="region of interest" description="Disordered" evidence="1">
    <location>
        <begin position="67"/>
        <end position="91"/>
    </location>
</feature>
<feature type="domain" description="SAP" evidence="2">
    <location>
        <begin position="103"/>
        <end position="137"/>
    </location>
</feature>
<feature type="compositionally biased region" description="Basic and acidic residues" evidence="1">
    <location>
        <begin position="487"/>
        <end position="502"/>
    </location>
</feature>
<protein>
    <submittedName>
        <fullName evidence="4">Transmembrane protein</fullName>
    </submittedName>
</protein>
<feature type="compositionally biased region" description="Polar residues" evidence="1">
    <location>
        <begin position="407"/>
        <end position="428"/>
    </location>
</feature>
<evidence type="ECO:0000259" key="3">
    <source>
        <dbReference type="PROSITE" id="PS51820"/>
    </source>
</evidence>
<feature type="compositionally biased region" description="Basic and acidic residues" evidence="1">
    <location>
        <begin position="244"/>
        <end position="352"/>
    </location>
</feature>
<organism evidence="4 5">
    <name type="scientific">Blastocystis sp. subtype 1 (strain ATCC 50177 / NandII)</name>
    <dbReference type="NCBI Taxonomy" id="478820"/>
    <lineage>
        <taxon>Eukaryota</taxon>
        <taxon>Sar</taxon>
        <taxon>Stramenopiles</taxon>
        <taxon>Bigyra</taxon>
        <taxon>Opalozoa</taxon>
        <taxon>Opalinata</taxon>
        <taxon>Blastocystidae</taxon>
        <taxon>Blastocystis</taxon>
    </lineage>
</organism>
<dbReference type="Pfam" id="PF07691">
    <property type="entry name" value="PA14"/>
    <property type="match status" value="1"/>
</dbReference>
<sequence length="1681" mass="190063">MKREVTDNVVTISNLFGSAIDQANMFVDHTYQSISKWIIECVERRSIEDNAPIEEFEIVMDTVPGENREEAKEGVADSNHVEETENKGEEYDGESVDDLILRFKLLTVADLKKQLKSVGLRPRGLKRDLVKQLAEKEYNRMYTEWEQSHARKAPSPLVVKEEVVPSAEPKEETQMDVESSPVVEEKMMTPVKKKPVPSVVESSITPVKEKKMTGVKELSVMSVMKKGVMSVVKEGVMEIERVEEKEEEKMEVKEVETVKEEKVEEKEEKKEIEEERVKYKEEEKEMEEREKEEGERTEEKKGERTEKKKGERTEKKKGERTEEKKGERTEEKEEKEREEKEKKEEPSTRLSEEATLVRLADLMKAEQARIDRMRDDNHRLRGDVASNRSTPTGTPTGTAEKVLPVRANTQTAAQPVSQTTHQTPSQTKPHIPDQTVLHTPSQPKLSASHILQVMAETPVKGAADTRSSHEEMLQVKTQELLQRVEDMKKRNEASKRKKEEKSVLTPSRPNLPPSASSWEKLSTAKKVKMEDLTLPVYVKPKENPTVIGVNMEDSFITKDVFYDCIPIHGNTVFSSFSISPDLPQDLSIDPDRSCIGGVYTGNFYGSQKYLIEGRNYLGQTSSWFTLYFSPTLNQGLNAEFFEVNPDYQSLFRYLPSYPEDALTERRRSRLLSLNMTSTDMASPFFSYGVMSIQMMYSVFSGYLFVQDPGYYSFRISYESDEDKNCNSFRVYIDDELVVDTWAVHFPSAQTLFTSLQSFYINHGDYHLFKVKWLSTCPKIRSVHIEWKPPVSMVYSIIPDSYLARSLGNAFSYAEPITTCRVNKYYTNSVIIDEKLIDGLNLAASSLFFSSYDSLPQGLSLDPSLGSITGYPTCASETKSIEVKMETKKGSSIYCFRTTVVISVVGIIPQPSAISYFYNNTEITELSVPILTEIELIPKSQTDYYLFSITPSLPSFLQFDASTGVIRGAALSPVPKTRFVIHGQTTTSVVNKELTLEFVKGVNGTAAGGEVQCDHGSIKVVKNGKVVLEKELSGWHVVGVVEEDEYEVTLTNFKLFDWVTENGLMYVYQNNIFVHPAKLGPSLGDSIHTTASFSVNETALQRPIISSSTVNSTLYAGLNFPAISISVSQPHFPLSITPALPAGIRLIPRTDGTAGYWIAGVFETDGIFDIMITAKNPRGTDSLKLHLVVEVSVALQNQLVVVDNSQEGAEYEVVCGETTVLRRSEFIERVNRVFVADYTHGECHVKVCPSNAAVPAYSLFLFVNTNDLVYSYSYTTLQECIKQSFTITQLTDSDALWKYAVSTELPVQWKEFYFDDSAWSWKRGVFPLYQNDAVLYLRKQVDFAWFESSLIIHISLLCREGVIFYINGVEVARFNIGYKTAYHRGATHITAASFLHTLSISSSFMRNGTNLFAAEIHRHFFSLSKIEFFVTTQVFGTPLIRQINPFPVVKTSRDFAHAPAIVNNYDDTFYFWSGKNNDYIEYTLALQHQEFANVLGLTRSTNCYPQRIRVLGLITDYEIGGILESTEIPLLDKLINSWEHVKQMELKMEGQFIGYRGYTVQMSKGVSSANCIHIEGINFMATKQLHCLYNHNEVEIGDVVRTSCGAGMMGVRTQECVRTITGAKLSEMVSYCRTFSAPRNHAMLWATVTITSLSNAYAEKAQAAVTRAVREYLEVREENVNV</sequence>
<feature type="compositionally biased region" description="Polar residues" evidence="1">
    <location>
        <begin position="386"/>
        <end position="397"/>
    </location>
</feature>
<feature type="region of interest" description="Disordered" evidence="1">
    <location>
        <begin position="368"/>
        <end position="432"/>
    </location>
</feature>
<keyword evidence="4" id="KW-0472">Membrane</keyword>
<reference evidence="4 5" key="1">
    <citation type="submission" date="2016-05" db="EMBL/GenBank/DDBJ databases">
        <title>Nuclear genome of Blastocystis sp. subtype 1 NandII.</title>
        <authorList>
            <person name="Gentekaki E."/>
            <person name="Curtis B."/>
            <person name="Stairs C."/>
            <person name="Eme L."/>
            <person name="Herman E."/>
            <person name="Klimes V."/>
            <person name="Arias M.C."/>
            <person name="Elias M."/>
            <person name="Hilliou F."/>
            <person name="Klute M."/>
            <person name="Malik S.-B."/>
            <person name="Pightling A."/>
            <person name="Rachubinski R."/>
            <person name="Salas D."/>
            <person name="Schlacht A."/>
            <person name="Suga H."/>
            <person name="Archibald J."/>
            <person name="Ball S.G."/>
            <person name="Clark G."/>
            <person name="Dacks J."/>
            <person name="Van Der Giezen M."/>
            <person name="Tsaousis A."/>
            <person name="Roger A."/>
        </authorList>
    </citation>
    <scope>NUCLEOTIDE SEQUENCE [LARGE SCALE GENOMIC DNA]</scope>
    <source>
        <strain evidence="5">ATCC 50177 / NandII</strain>
    </source>
</reference>
<feature type="compositionally biased region" description="Basic and acidic residues" evidence="1">
    <location>
        <begin position="368"/>
        <end position="382"/>
    </location>
</feature>